<feature type="compositionally biased region" description="Basic and acidic residues" evidence="2">
    <location>
        <begin position="163"/>
        <end position="181"/>
    </location>
</feature>
<gene>
    <name evidence="4" type="ORF">CBR_g41048</name>
</gene>
<feature type="region of interest" description="Disordered" evidence="2">
    <location>
        <begin position="148"/>
        <end position="215"/>
    </location>
</feature>
<name>A0A388LUY6_CHABU</name>
<dbReference type="InterPro" id="IPR043502">
    <property type="entry name" value="DNA/RNA_pol_sf"/>
</dbReference>
<feature type="compositionally biased region" description="Basic and acidic residues" evidence="2">
    <location>
        <begin position="95"/>
        <end position="104"/>
    </location>
</feature>
<dbReference type="FunFam" id="3.30.70.270:FF:000020">
    <property type="entry name" value="Transposon Tf2-6 polyprotein-like Protein"/>
    <property type="match status" value="1"/>
</dbReference>
<organism evidence="4 5">
    <name type="scientific">Chara braunii</name>
    <name type="common">Braun's stonewort</name>
    <dbReference type="NCBI Taxonomy" id="69332"/>
    <lineage>
        <taxon>Eukaryota</taxon>
        <taxon>Viridiplantae</taxon>
        <taxon>Streptophyta</taxon>
        <taxon>Charophyceae</taxon>
        <taxon>Charales</taxon>
        <taxon>Characeae</taxon>
        <taxon>Chara</taxon>
    </lineage>
</organism>
<comment type="caution">
    <text evidence="4">The sequence shown here is derived from an EMBL/GenBank/DDBJ whole genome shotgun (WGS) entry which is preliminary data.</text>
</comment>
<dbReference type="InterPro" id="IPR043128">
    <property type="entry name" value="Rev_trsase/Diguanyl_cyclase"/>
</dbReference>
<dbReference type="PANTHER" id="PTHR37984:SF5">
    <property type="entry name" value="PROTEIN NYNRIN-LIKE"/>
    <property type="match status" value="1"/>
</dbReference>
<feature type="compositionally biased region" description="Polar residues" evidence="2">
    <location>
        <begin position="106"/>
        <end position="118"/>
    </location>
</feature>
<feature type="region of interest" description="Disordered" evidence="2">
    <location>
        <begin position="662"/>
        <end position="687"/>
    </location>
</feature>
<feature type="compositionally biased region" description="Basic and acidic residues" evidence="2">
    <location>
        <begin position="673"/>
        <end position="687"/>
    </location>
</feature>
<dbReference type="Proteomes" id="UP000265515">
    <property type="component" value="Unassembled WGS sequence"/>
</dbReference>
<feature type="compositionally biased region" description="Basic and acidic residues" evidence="2">
    <location>
        <begin position="244"/>
        <end position="259"/>
    </location>
</feature>
<evidence type="ECO:0000256" key="2">
    <source>
        <dbReference type="SAM" id="MobiDB-lite"/>
    </source>
</evidence>
<dbReference type="Gene3D" id="3.10.20.370">
    <property type="match status" value="1"/>
</dbReference>
<dbReference type="CDD" id="cd09274">
    <property type="entry name" value="RNase_HI_RT_Ty3"/>
    <property type="match status" value="1"/>
</dbReference>
<dbReference type="FunFam" id="3.10.20.370:FF:000001">
    <property type="entry name" value="Retrovirus-related Pol polyprotein from transposon 17.6-like protein"/>
    <property type="match status" value="1"/>
</dbReference>
<sequence length="1162" mass="129903">MAMRRARMPRRPMHPRPPTENGDGWEVSLPASYMIQGLDTEWRVVTLGRGQVFMMVECLWDVKDRESAKPEGTREDGKDISTGESSGKAGGSKRGPQENREGGNDVKTSPRNSAGTTSKKTKVLDTRRKLAEIEKRTAEFKARLIEQMMVGDEENPQGVGSREGQRTTQDEARYEGKDNSHRGTPNKKGKDKDDPPAEGTKNAMTPPAIDSGTDRLLATPKVTGACDGLCSLRERLLGWFDPEGMPKTREKQRESKEGKGTSAAGEAGASEDGLKRVVATLNRTLNKNQGYLADAKKKLTFDGANITEFLIDYENLAALLKWTEEEKKEHLGQHVSLNLGRDIMAIVASSGSWKETRNEMMRKYLKAEKMATKAKLAAVQRKNYATYNDFLRAFTLVALRIPGVTDRIMSKYFLRQFSEFDKDKILSAYHQTSKFEYTRDVDFNTVTDLAEKTVVTESLALLKEGEVIDLTGKTGDKVKKVIESLHERVHGVDSKMDRMENALLVMQAQVSKPALPPQEAVVPAAVANRGFGRRDPANEQCKYCTMIGHFVRACPRLNHDIERQRCSRSLKGEILGPRGERANWNSPGGMRRAVILLNNLEIVAVEAEPIAEIVWDQPRGRGPQANFILEGNGQDRVNITTRRAGAEKKLIQDTVMEELAGTSTGQQETEAAEQEKVYGKPREDEPVDKATAAKKKFRYQIPILTSPEIDGTLSKLLGTMVSVSFQTMLQTSPRLHKGLRQLLTHMISCRSTRGIRPYTAMHTPVGQLQMQVTPMGFTNAVAKAQRRMLAVAGDMFPEKCETYTDDSPVKGARYKYETEVQPGAWKFVWDHSQAIKDLLQRLLVYNITASGPKSILDVPEVTILGFRCGAYGRRPDPPKTDKISQWPTPLRTTTEVRAFLGVVGFWRIFIKGFAKIAEPIRAMIREGGTMAWTEDREEAAQTLKDILSSDQVTLAAPCFNDEVGRPFILETDGGPLAVGGVFIQRSEEGKERPIRFESRTLNSAERRYSQFKKEVLAILHCLKTFQAYLFGRRFIIRIDPTNVVGALKNYKPIDPTVGRWIGFIWQFDYKVERIAGLRNREDGLSRVCIMPEGVEDAEPIDAFLEYEGGTLVVDNEMADPTITTGQLLIQTLEKGTPAVVEELREGPVTTVRCKEEKDSWGA</sequence>
<feature type="domain" description="Reverse transcriptase/retrotransposon-derived protein RNase H-like" evidence="3">
    <location>
        <begin position="932"/>
        <end position="1036"/>
    </location>
</feature>
<dbReference type="SUPFAM" id="SSF56672">
    <property type="entry name" value="DNA/RNA polymerases"/>
    <property type="match status" value="1"/>
</dbReference>
<evidence type="ECO:0000259" key="3">
    <source>
        <dbReference type="Pfam" id="PF17919"/>
    </source>
</evidence>
<dbReference type="GO" id="GO:0003824">
    <property type="term" value="F:catalytic activity"/>
    <property type="evidence" value="ECO:0007669"/>
    <property type="project" value="UniProtKB-KW"/>
</dbReference>
<feature type="compositionally biased region" description="Low complexity" evidence="2">
    <location>
        <begin position="260"/>
        <end position="271"/>
    </location>
</feature>
<evidence type="ECO:0000256" key="1">
    <source>
        <dbReference type="ARBA" id="ARBA00023268"/>
    </source>
</evidence>
<dbReference type="AlphaFoldDB" id="A0A388LUY6"/>
<evidence type="ECO:0000313" key="5">
    <source>
        <dbReference type="Proteomes" id="UP000265515"/>
    </source>
</evidence>
<feature type="compositionally biased region" description="Basic residues" evidence="2">
    <location>
        <begin position="1"/>
        <end position="14"/>
    </location>
</feature>
<accession>A0A388LUY6</accession>
<dbReference type="EMBL" id="BFEA01000550">
    <property type="protein sequence ID" value="GBG86144.1"/>
    <property type="molecule type" value="Genomic_DNA"/>
</dbReference>
<feature type="region of interest" description="Disordered" evidence="2">
    <location>
        <begin position="241"/>
        <end position="271"/>
    </location>
</feature>
<evidence type="ECO:0000313" key="4">
    <source>
        <dbReference type="EMBL" id="GBG86144.1"/>
    </source>
</evidence>
<dbReference type="InterPro" id="IPR041577">
    <property type="entry name" value="RT_RNaseH_2"/>
</dbReference>
<proteinExistence type="predicted"/>
<dbReference type="Gene3D" id="3.30.70.270">
    <property type="match status" value="2"/>
</dbReference>
<feature type="compositionally biased region" description="Basic and acidic residues" evidence="2">
    <location>
        <begin position="65"/>
        <end position="81"/>
    </location>
</feature>
<protein>
    <recommendedName>
        <fullName evidence="3">Reverse transcriptase/retrotransposon-derived protein RNase H-like domain-containing protein</fullName>
    </recommendedName>
</protein>
<dbReference type="PANTHER" id="PTHR37984">
    <property type="entry name" value="PROTEIN CBG26694"/>
    <property type="match status" value="1"/>
</dbReference>
<dbReference type="Gramene" id="GBG86144">
    <property type="protein sequence ID" value="GBG86144"/>
    <property type="gene ID" value="CBR_g41048"/>
</dbReference>
<feature type="region of interest" description="Disordered" evidence="2">
    <location>
        <begin position="65"/>
        <end position="128"/>
    </location>
</feature>
<keyword evidence="1" id="KW-0511">Multifunctional enzyme</keyword>
<keyword evidence="5" id="KW-1185">Reference proteome</keyword>
<reference evidence="4 5" key="1">
    <citation type="journal article" date="2018" name="Cell">
        <title>The Chara Genome: Secondary Complexity and Implications for Plant Terrestrialization.</title>
        <authorList>
            <person name="Nishiyama T."/>
            <person name="Sakayama H."/>
            <person name="Vries J.D."/>
            <person name="Buschmann H."/>
            <person name="Saint-Marcoux D."/>
            <person name="Ullrich K.K."/>
            <person name="Haas F.B."/>
            <person name="Vanderstraeten L."/>
            <person name="Becker D."/>
            <person name="Lang D."/>
            <person name="Vosolsobe S."/>
            <person name="Rombauts S."/>
            <person name="Wilhelmsson P.K.I."/>
            <person name="Janitza P."/>
            <person name="Kern R."/>
            <person name="Heyl A."/>
            <person name="Rumpler F."/>
            <person name="Villalobos L.I.A.C."/>
            <person name="Clay J.M."/>
            <person name="Skokan R."/>
            <person name="Toyoda A."/>
            <person name="Suzuki Y."/>
            <person name="Kagoshima H."/>
            <person name="Schijlen E."/>
            <person name="Tajeshwar N."/>
            <person name="Catarino B."/>
            <person name="Hetherington A.J."/>
            <person name="Saltykova A."/>
            <person name="Bonnot C."/>
            <person name="Breuninger H."/>
            <person name="Symeonidi A."/>
            <person name="Radhakrishnan G.V."/>
            <person name="Van Nieuwerburgh F."/>
            <person name="Deforce D."/>
            <person name="Chang C."/>
            <person name="Karol K.G."/>
            <person name="Hedrich R."/>
            <person name="Ulvskov P."/>
            <person name="Glockner G."/>
            <person name="Delwiche C.F."/>
            <person name="Petrasek J."/>
            <person name="Van de Peer Y."/>
            <person name="Friml J."/>
            <person name="Beilby M."/>
            <person name="Dolan L."/>
            <person name="Kohara Y."/>
            <person name="Sugano S."/>
            <person name="Fujiyama A."/>
            <person name="Delaux P.-M."/>
            <person name="Quint M."/>
            <person name="TheiBen G."/>
            <person name="Hagemann M."/>
            <person name="Harholt J."/>
            <person name="Dunand C."/>
            <person name="Zachgo S."/>
            <person name="Langdale J."/>
            <person name="Maumus F."/>
            <person name="Straeten D.V.D."/>
            <person name="Gould S.B."/>
            <person name="Rensing S.A."/>
        </authorList>
    </citation>
    <scope>NUCLEOTIDE SEQUENCE [LARGE SCALE GENOMIC DNA]</scope>
    <source>
        <strain evidence="4 5">S276</strain>
    </source>
</reference>
<dbReference type="InterPro" id="IPR050951">
    <property type="entry name" value="Retrovirus_Pol_polyprotein"/>
</dbReference>
<feature type="region of interest" description="Disordered" evidence="2">
    <location>
        <begin position="1"/>
        <end position="25"/>
    </location>
</feature>
<dbReference type="Pfam" id="PF17919">
    <property type="entry name" value="RT_RNaseH_2"/>
    <property type="match status" value="1"/>
</dbReference>